<feature type="domain" description="Autotransporter" evidence="4">
    <location>
        <begin position="875"/>
        <end position="1151"/>
    </location>
</feature>
<sequence length="1151" mass="119242">MTRRSNRLLASSATAALALAAISSPAHAIVPNETTDSEEIVDTDDEFAGVGQFLSNSGIDGDTGLGLCTGTLINPRTVLFAAHCVNSLPATAYNDGTRISSFGFNVDNLPAIREWLAPFIDPNGGFVFRTDGLSEAEIAALAPNPLLRSTSVANHLYNISQIQYDPRSLQNPQARGFIEADVALATLDTPAANLPTWAVLFSILPAPENINSVAGTGYNVNITGYGRTGNAFEGSVQGIDFRRRAAENVLGGFLSLDDRNNAIFGPAGPNLPQNLYQFDFDSQTPDDFFFDFNMHGDAARPNEGTTAGGDSGGPLILDAANNSFTDEDLVIGVLSGGSSLLGPGSSLGTSSFYQPLALFWEYIAAANPYRYVGTAGGDGNWEDADHWVSLIDPNYRAIDADGNIINGVPTTPELGLDGTGGDFGLVCVEGIGAPALGPDECVNTATGVTSPSGVPAEVADMRTDAAVAGLNNNLGWADIGSGADLIGGVTEVSLEGGITTLESGQIQAQMEAEEDQNTLPAATIENGLPGATNFVPDNIDPGFTGSGDVINGRYFDVTLSNTGTTTLSSEREIDRLTVSGLAGLNIVDGGDLDVLIDITQMGGMVNVDGDLSSVGDYTLFSGMLTGSGTVASPFLTNIAGAISPGEMGTIDTLTIDGNAILASGSTLMIDLGSAGESDTLNVTGIANVGGMVSVGAGVFDQVNGNGQQYTIVTADGGVTGEFTENNITSILSTSYTYEANAVLLEIAAASYSAAIDPTNPVQAAYAQLLDQNRSNAALSELYALDFASAETIQQTLTNLAPVGETAVRTLTGENFTQLLNFNDRRLSTSSQSSAGGTLATLSTPFQGVAGDLARASRPQSANELGLQGSDVTEGAVPENMAVYFAGGYIQGEGDSMPGFQTTRTDFDGFYLGGGLDVFVSDVVMVGGSLYYSNLDANVALGSTAESEMIAATLYGRAKADNLVFKGQVSISDYSTDTSRTVDILGTSQTLVADRGSTGISGALGFQYDIDTGLGIVSPGVETRYASVKSSAVTETGGFAALSFNRETFTSFQIRGGVDFTSLEDRPVQFHAGVDFVQEIEDGPQLFQSNFAQGVGPTAAFAYTPTDRDWIEVGVSASFGEGPVRLGVGVDSTIGRDNVEATTFTGSATIKF</sequence>
<dbReference type="SMART" id="SM00869">
    <property type="entry name" value="Autotransporter"/>
    <property type="match status" value="1"/>
</dbReference>
<keyword evidence="6" id="KW-1185">Reference proteome</keyword>
<dbReference type="AlphaFoldDB" id="A0A848QB92"/>
<dbReference type="PROSITE" id="PS00135">
    <property type="entry name" value="TRYPSIN_SER"/>
    <property type="match status" value="1"/>
</dbReference>
<feature type="signal peptide" evidence="2">
    <location>
        <begin position="1"/>
        <end position="28"/>
    </location>
</feature>
<dbReference type="PROSITE" id="PS51208">
    <property type="entry name" value="AUTOTRANSPORTER"/>
    <property type="match status" value="1"/>
</dbReference>
<evidence type="ECO:0000259" key="4">
    <source>
        <dbReference type="PROSITE" id="PS51208"/>
    </source>
</evidence>
<dbReference type="InterPro" id="IPR033116">
    <property type="entry name" value="TRYPSIN_SER"/>
</dbReference>
<dbReference type="SMART" id="SM00020">
    <property type="entry name" value="Tryp_SPc"/>
    <property type="match status" value="1"/>
</dbReference>
<evidence type="ECO:0000313" key="5">
    <source>
        <dbReference type="EMBL" id="NMW30781.1"/>
    </source>
</evidence>
<dbReference type="InterPro" id="IPR043504">
    <property type="entry name" value="Peptidase_S1_PA_chymotrypsin"/>
</dbReference>
<dbReference type="PRINTS" id="PR00722">
    <property type="entry name" value="CHYMOTRYPSIN"/>
</dbReference>
<evidence type="ECO:0000313" key="6">
    <source>
        <dbReference type="Proteomes" id="UP000561181"/>
    </source>
</evidence>
<comment type="caution">
    <text evidence="5">The sequence shown here is derived from an EMBL/GenBank/DDBJ whole genome shotgun (WGS) entry which is preliminary data.</text>
</comment>
<reference evidence="5 6" key="1">
    <citation type="submission" date="2020-04" db="EMBL/GenBank/DDBJ databases">
        <authorList>
            <person name="Liu A."/>
        </authorList>
    </citation>
    <scope>NUCLEOTIDE SEQUENCE [LARGE SCALE GENOMIC DNA]</scope>
    <source>
        <strain evidence="5 6">RZ02</strain>
    </source>
</reference>
<dbReference type="InterPro" id="IPR009003">
    <property type="entry name" value="Peptidase_S1_PA"/>
</dbReference>
<feature type="chain" id="PRO_5032541797" evidence="2">
    <location>
        <begin position="29"/>
        <end position="1151"/>
    </location>
</feature>
<evidence type="ECO:0000256" key="1">
    <source>
        <dbReference type="ARBA" id="ARBA00023157"/>
    </source>
</evidence>
<name>A0A848QB92_9SPHN</name>
<proteinExistence type="predicted"/>
<dbReference type="InterPro" id="IPR001314">
    <property type="entry name" value="Peptidase_S1A"/>
</dbReference>
<dbReference type="Gene3D" id="2.40.128.130">
    <property type="entry name" value="Autotransporter beta-domain"/>
    <property type="match status" value="1"/>
</dbReference>
<protein>
    <submittedName>
        <fullName evidence="5">Autotransporter domain-containing protein</fullName>
    </submittedName>
</protein>
<dbReference type="GO" id="GO:0004252">
    <property type="term" value="F:serine-type endopeptidase activity"/>
    <property type="evidence" value="ECO:0007669"/>
    <property type="project" value="InterPro"/>
</dbReference>
<keyword evidence="1" id="KW-1015">Disulfide bond</keyword>
<keyword evidence="2" id="KW-0732">Signal</keyword>
<dbReference type="SUPFAM" id="SSF103515">
    <property type="entry name" value="Autotransporter"/>
    <property type="match status" value="1"/>
</dbReference>
<accession>A0A848QB92</accession>
<dbReference type="RefSeq" id="WP_170009729.1">
    <property type="nucleotide sequence ID" value="NZ_JABCRE010000002.1"/>
</dbReference>
<dbReference type="EMBL" id="JABCRE010000002">
    <property type="protein sequence ID" value="NMW30781.1"/>
    <property type="molecule type" value="Genomic_DNA"/>
</dbReference>
<dbReference type="Pfam" id="PF03797">
    <property type="entry name" value="Autotransporter"/>
    <property type="match status" value="1"/>
</dbReference>
<dbReference type="GO" id="GO:0006508">
    <property type="term" value="P:proteolysis"/>
    <property type="evidence" value="ECO:0007669"/>
    <property type="project" value="InterPro"/>
</dbReference>
<dbReference type="Proteomes" id="UP000561181">
    <property type="component" value="Unassembled WGS sequence"/>
</dbReference>
<dbReference type="SUPFAM" id="SSF50494">
    <property type="entry name" value="Trypsin-like serine proteases"/>
    <property type="match status" value="1"/>
</dbReference>
<dbReference type="InterPro" id="IPR036709">
    <property type="entry name" value="Autotransporte_beta_dom_sf"/>
</dbReference>
<dbReference type="InterPro" id="IPR001254">
    <property type="entry name" value="Trypsin_dom"/>
</dbReference>
<dbReference type="Gene3D" id="2.40.10.10">
    <property type="entry name" value="Trypsin-like serine proteases"/>
    <property type="match status" value="1"/>
</dbReference>
<feature type="domain" description="Peptidase S1" evidence="3">
    <location>
        <begin position="40"/>
        <end position="368"/>
    </location>
</feature>
<gene>
    <name evidence="5" type="ORF">HKD42_01745</name>
</gene>
<evidence type="ECO:0000259" key="3">
    <source>
        <dbReference type="PROSITE" id="PS50240"/>
    </source>
</evidence>
<dbReference type="InterPro" id="IPR005546">
    <property type="entry name" value="Autotransporte_beta"/>
</dbReference>
<evidence type="ECO:0000256" key="2">
    <source>
        <dbReference type="SAM" id="SignalP"/>
    </source>
</evidence>
<organism evidence="5 6">
    <name type="scientific">Pontixanthobacter rizhaonensis</name>
    <dbReference type="NCBI Taxonomy" id="2730337"/>
    <lineage>
        <taxon>Bacteria</taxon>
        <taxon>Pseudomonadati</taxon>
        <taxon>Pseudomonadota</taxon>
        <taxon>Alphaproteobacteria</taxon>
        <taxon>Sphingomonadales</taxon>
        <taxon>Erythrobacteraceae</taxon>
        <taxon>Pontixanthobacter</taxon>
    </lineage>
</organism>
<dbReference type="PROSITE" id="PS50240">
    <property type="entry name" value="TRYPSIN_DOM"/>
    <property type="match status" value="1"/>
</dbReference>